<protein>
    <submittedName>
        <fullName evidence="3">F-box protein PP2-B11-like</fullName>
    </submittedName>
</protein>
<dbReference type="InterPro" id="IPR036047">
    <property type="entry name" value="F-box-like_dom_sf"/>
</dbReference>
<dbReference type="CDD" id="cd22162">
    <property type="entry name" value="F-box_AtSKIP3-like"/>
    <property type="match status" value="1"/>
</dbReference>
<dbReference type="SUPFAM" id="SSF81383">
    <property type="entry name" value="F-box domain"/>
    <property type="match status" value="1"/>
</dbReference>
<dbReference type="RefSeq" id="XP_038979881.1">
    <property type="nucleotide sequence ID" value="XM_039123953.1"/>
</dbReference>
<reference evidence="3" key="2">
    <citation type="submission" date="2025-08" db="UniProtKB">
        <authorList>
            <consortium name="RefSeq"/>
        </authorList>
    </citation>
    <scope>IDENTIFICATION</scope>
    <source>
        <tissue evidence="3">Young leaves</tissue>
    </source>
</reference>
<feature type="non-terminal residue" evidence="3">
    <location>
        <position position="1"/>
    </location>
</feature>
<keyword evidence="2" id="KW-1185">Reference proteome</keyword>
<sequence>LPKECLCHLISSTSPHDVCRLLAVSTTLSAAMSDDVWKRFFSVDYQSILSRAINLVEYVPRGSSTSASATPSSSRTALTFCVRSFALEKSSGAKCYMLSARKLSFAVYGLTMNSISLPNSRSVPPFLELFDLMVGWLIKFSFHRRMDCDYTLSLGFPYQETTVTLGAHVSKQTICLRPDELDTQGSKRFYRCFMSRLGIVIDGVRAPCEREDAWKEIEMGEFYSNEGEDAELEMSLTQMDNEATKRGIIIQGIQIRPKK</sequence>
<dbReference type="Pfam" id="PF14299">
    <property type="entry name" value="PP2"/>
    <property type="match status" value="1"/>
</dbReference>
<evidence type="ECO:0000313" key="3">
    <source>
        <dbReference type="RefSeq" id="XP_038979881.1"/>
    </source>
</evidence>
<evidence type="ECO:0000313" key="2">
    <source>
        <dbReference type="Proteomes" id="UP000228380"/>
    </source>
</evidence>
<organism evidence="2 3">
    <name type="scientific">Phoenix dactylifera</name>
    <name type="common">Date palm</name>
    <dbReference type="NCBI Taxonomy" id="42345"/>
    <lineage>
        <taxon>Eukaryota</taxon>
        <taxon>Viridiplantae</taxon>
        <taxon>Streptophyta</taxon>
        <taxon>Embryophyta</taxon>
        <taxon>Tracheophyta</taxon>
        <taxon>Spermatophyta</taxon>
        <taxon>Magnoliopsida</taxon>
        <taxon>Liliopsida</taxon>
        <taxon>Arecaceae</taxon>
        <taxon>Coryphoideae</taxon>
        <taxon>Phoeniceae</taxon>
        <taxon>Phoenix</taxon>
    </lineage>
</organism>
<dbReference type="InterPro" id="IPR001810">
    <property type="entry name" value="F-box_dom"/>
</dbReference>
<gene>
    <name evidence="3" type="primary">LOC113463663</name>
</gene>
<dbReference type="GeneID" id="113463663"/>
<dbReference type="PANTHER" id="PTHR32278:SF111">
    <property type="entry name" value="F-BOX PROTEIN PP2-B12-RELATED"/>
    <property type="match status" value="1"/>
</dbReference>
<dbReference type="Proteomes" id="UP000228380">
    <property type="component" value="Chromosome 2"/>
</dbReference>
<dbReference type="InterPro" id="IPR025886">
    <property type="entry name" value="PP2-like"/>
</dbReference>
<dbReference type="PROSITE" id="PS50181">
    <property type="entry name" value="FBOX"/>
    <property type="match status" value="1"/>
</dbReference>
<dbReference type="OrthoDB" id="606837at2759"/>
<dbReference type="KEGG" id="pda:113463663"/>
<feature type="domain" description="F-box" evidence="1">
    <location>
        <begin position="1"/>
        <end position="40"/>
    </location>
</feature>
<reference evidence="2" key="1">
    <citation type="journal article" date="2019" name="Nat. Commun.">
        <title>Genome-wide association mapping of date palm fruit traits.</title>
        <authorList>
            <person name="Hazzouri K.M."/>
            <person name="Gros-Balthazard M."/>
            <person name="Flowers J.M."/>
            <person name="Copetti D."/>
            <person name="Lemansour A."/>
            <person name="Lebrun M."/>
            <person name="Masmoudi K."/>
            <person name="Ferrand S."/>
            <person name="Dhar M.I."/>
            <person name="Fresquez Z.A."/>
            <person name="Rosas U."/>
            <person name="Zhang J."/>
            <person name="Talag J."/>
            <person name="Lee S."/>
            <person name="Kudrna D."/>
            <person name="Powell R.F."/>
            <person name="Leitch I.J."/>
            <person name="Krueger R.R."/>
            <person name="Wing R.A."/>
            <person name="Amiri K.M.A."/>
            <person name="Purugganan M.D."/>
        </authorList>
    </citation>
    <scope>NUCLEOTIDE SEQUENCE [LARGE SCALE GENOMIC DNA]</scope>
    <source>
        <strain evidence="2">cv. Khalas</strain>
    </source>
</reference>
<accession>A0A8B8ZZY6</accession>
<dbReference type="PANTHER" id="PTHR32278">
    <property type="entry name" value="F-BOX DOMAIN-CONTAINING PROTEIN"/>
    <property type="match status" value="1"/>
</dbReference>
<proteinExistence type="predicted"/>
<name>A0A8B8ZZY6_PHODC</name>
<dbReference type="AlphaFoldDB" id="A0A8B8ZZY6"/>
<evidence type="ECO:0000259" key="1">
    <source>
        <dbReference type="PROSITE" id="PS50181"/>
    </source>
</evidence>